<gene>
    <name evidence="3" type="ORF">IEQ34_001505</name>
</gene>
<accession>A0AAV7HM09</accession>
<dbReference type="EMBL" id="JAGFBR010000002">
    <property type="protein sequence ID" value="KAH0469947.1"/>
    <property type="molecule type" value="Genomic_DNA"/>
</dbReference>
<evidence type="ECO:0000313" key="3">
    <source>
        <dbReference type="EMBL" id="KAH0469947.1"/>
    </source>
</evidence>
<proteinExistence type="predicted"/>
<feature type="coiled-coil region" evidence="1">
    <location>
        <begin position="310"/>
        <end position="358"/>
    </location>
</feature>
<keyword evidence="4" id="KW-1185">Reference proteome</keyword>
<organism evidence="3 4">
    <name type="scientific">Dendrobium chrysotoxum</name>
    <name type="common">Orchid</name>
    <dbReference type="NCBI Taxonomy" id="161865"/>
    <lineage>
        <taxon>Eukaryota</taxon>
        <taxon>Viridiplantae</taxon>
        <taxon>Streptophyta</taxon>
        <taxon>Embryophyta</taxon>
        <taxon>Tracheophyta</taxon>
        <taxon>Spermatophyta</taxon>
        <taxon>Magnoliopsida</taxon>
        <taxon>Liliopsida</taxon>
        <taxon>Asparagales</taxon>
        <taxon>Orchidaceae</taxon>
        <taxon>Epidendroideae</taxon>
        <taxon>Malaxideae</taxon>
        <taxon>Dendrobiinae</taxon>
        <taxon>Dendrobium</taxon>
    </lineage>
</organism>
<name>A0AAV7HM09_DENCH</name>
<evidence type="ECO:0000256" key="1">
    <source>
        <dbReference type="SAM" id="Coils"/>
    </source>
</evidence>
<feature type="compositionally biased region" description="Low complexity" evidence="2">
    <location>
        <begin position="431"/>
        <end position="441"/>
    </location>
</feature>
<evidence type="ECO:0000256" key="2">
    <source>
        <dbReference type="SAM" id="MobiDB-lite"/>
    </source>
</evidence>
<protein>
    <submittedName>
        <fullName evidence="3">Uncharacterized protein</fullName>
    </submittedName>
</protein>
<reference evidence="3 4" key="1">
    <citation type="journal article" date="2021" name="Hortic Res">
        <title>Chromosome-scale assembly of the Dendrobium chrysotoxum genome enhances the understanding of orchid evolution.</title>
        <authorList>
            <person name="Zhang Y."/>
            <person name="Zhang G.Q."/>
            <person name="Zhang D."/>
            <person name="Liu X.D."/>
            <person name="Xu X.Y."/>
            <person name="Sun W.H."/>
            <person name="Yu X."/>
            <person name="Zhu X."/>
            <person name="Wang Z.W."/>
            <person name="Zhao X."/>
            <person name="Zhong W.Y."/>
            <person name="Chen H."/>
            <person name="Yin W.L."/>
            <person name="Huang T."/>
            <person name="Niu S.C."/>
            <person name="Liu Z.J."/>
        </authorList>
    </citation>
    <scope>NUCLEOTIDE SEQUENCE [LARGE SCALE GENOMIC DNA]</scope>
    <source>
        <strain evidence="3">Lindl</strain>
    </source>
</reference>
<dbReference type="AlphaFoldDB" id="A0AAV7HM09"/>
<comment type="caution">
    <text evidence="3">The sequence shown here is derived from an EMBL/GenBank/DDBJ whole genome shotgun (WGS) entry which is preliminary data.</text>
</comment>
<feature type="region of interest" description="Disordered" evidence="2">
    <location>
        <begin position="428"/>
        <end position="450"/>
    </location>
</feature>
<evidence type="ECO:0000313" key="4">
    <source>
        <dbReference type="Proteomes" id="UP000775213"/>
    </source>
</evidence>
<sequence length="466" mass="53559">MKVPARTDRACFPPPGYVTVYEFSLRAGLRFPPSSELIDILKICGVCLSQFSYRAMSIVMGLIVLFRDRGVVLSSECLSRMGRLFSDAQGRISFRSKWLDIRTRDPSKGWISNFFYVQNDWGLQEKWEKLRELPVPLHIGVEDLLRILKLPDLDALHYEVRYLSRYVYEEYLFKVGLSTQAGRSHAQILKKSARVPEVVPQKNHSKRPWSEEGLQASRKKRADEVLTVVSKGPRASPSRNIFLIFFLSQYSDFKLEMTKTLNDWNKEFVKVKYLQGEYKKKYDSKVKEMKVVEDQLEGCRTELANKITSVSSQNERMDRLHIELVEAQATIKQREKAQQVLEAENKRLQSVLSEKEAQQLPSAVIEEFKKSYAFKIIIKDHIQEARSHIYDVEVKALEVECAEDGFIRGFMKGVRTVHRKIGAKIEGLTPSQASSDASSDSGGEELESELQRAFALEEDEDDVEIL</sequence>
<dbReference type="Proteomes" id="UP000775213">
    <property type="component" value="Unassembled WGS sequence"/>
</dbReference>
<keyword evidence="1" id="KW-0175">Coiled coil</keyword>